<dbReference type="InterPro" id="IPR036068">
    <property type="entry name" value="Nicotinate_pribotase-like_C"/>
</dbReference>
<keyword evidence="8 12" id="KW-0808">Transferase</keyword>
<dbReference type="PANTHER" id="PTHR32179">
    <property type="entry name" value="NICOTINATE-NUCLEOTIDE PYROPHOSPHORYLASE [CARBOXYLATING]"/>
    <property type="match status" value="1"/>
</dbReference>
<keyword evidence="6" id="KW-0662">Pyridine nucleotide biosynthesis</keyword>
<dbReference type="Pfam" id="PF02749">
    <property type="entry name" value="QRPTase_N"/>
    <property type="match status" value="1"/>
</dbReference>
<feature type="binding site" evidence="13">
    <location>
        <position position="167"/>
    </location>
    <ligand>
        <name>substrate</name>
    </ligand>
</feature>
<dbReference type="CDD" id="cd01572">
    <property type="entry name" value="QPRTase"/>
    <property type="match status" value="1"/>
</dbReference>
<evidence type="ECO:0000256" key="3">
    <source>
        <dbReference type="ARBA" id="ARBA00009400"/>
    </source>
</evidence>
<feature type="binding site" evidence="13">
    <location>
        <begin position="265"/>
        <end position="267"/>
    </location>
    <ligand>
        <name>substrate</name>
    </ligand>
</feature>
<dbReference type="UniPathway" id="UPA00253">
    <property type="reaction ID" value="UER00331"/>
</dbReference>
<comment type="catalytic activity">
    <reaction evidence="10">
        <text>nicotinate beta-D-ribonucleotide + CO2 + diphosphate = quinolinate + 5-phospho-alpha-D-ribose 1-diphosphate + 2 H(+)</text>
        <dbReference type="Rhea" id="RHEA:12733"/>
        <dbReference type="ChEBI" id="CHEBI:15378"/>
        <dbReference type="ChEBI" id="CHEBI:16526"/>
        <dbReference type="ChEBI" id="CHEBI:29959"/>
        <dbReference type="ChEBI" id="CHEBI:33019"/>
        <dbReference type="ChEBI" id="CHEBI:57502"/>
        <dbReference type="ChEBI" id="CHEBI:58017"/>
        <dbReference type="EC" id="2.4.2.19"/>
    </reaction>
</comment>
<feature type="binding site" evidence="13">
    <location>
        <begin position="133"/>
        <end position="135"/>
    </location>
    <ligand>
        <name>substrate</name>
    </ligand>
</feature>
<dbReference type="InterPro" id="IPR013785">
    <property type="entry name" value="Aldolase_TIM"/>
</dbReference>
<evidence type="ECO:0000259" key="15">
    <source>
        <dbReference type="Pfam" id="PF02749"/>
    </source>
</evidence>
<feature type="binding site" evidence="13">
    <location>
        <position position="100"/>
    </location>
    <ligand>
        <name>substrate</name>
    </ligand>
</feature>
<dbReference type="OrthoDB" id="9782546at2"/>
<evidence type="ECO:0000256" key="7">
    <source>
        <dbReference type="ARBA" id="ARBA00022676"/>
    </source>
</evidence>
<organism evidence="16 17">
    <name type="scientific">Thermobaculum terrenum (strain ATCC BAA-798 / CCMEE 7001 / YNP1)</name>
    <dbReference type="NCBI Taxonomy" id="525904"/>
    <lineage>
        <taxon>Bacteria</taxon>
        <taxon>Bacillati</taxon>
        <taxon>Chloroflexota</taxon>
        <taxon>Chloroflexia</taxon>
        <taxon>Candidatus Thermobaculales</taxon>
        <taxon>Candidatus Thermobaculaceae</taxon>
        <taxon>Thermobaculum</taxon>
    </lineage>
</organism>
<dbReference type="PANTHER" id="PTHR32179:SF3">
    <property type="entry name" value="NICOTINATE-NUCLEOTIDE PYROPHOSPHORYLASE [CARBOXYLATING]"/>
    <property type="match status" value="1"/>
</dbReference>
<dbReference type="RefSeq" id="WP_012875489.1">
    <property type="nucleotide sequence ID" value="NC_013525.1"/>
</dbReference>
<evidence type="ECO:0000259" key="14">
    <source>
        <dbReference type="Pfam" id="PF01729"/>
    </source>
</evidence>
<dbReference type="Gene3D" id="3.90.1170.20">
    <property type="entry name" value="Quinolinate phosphoribosyl transferase, N-terminal domain"/>
    <property type="match status" value="1"/>
</dbReference>
<evidence type="ECO:0000256" key="8">
    <source>
        <dbReference type="ARBA" id="ARBA00022679"/>
    </source>
</evidence>
<evidence type="ECO:0000256" key="12">
    <source>
        <dbReference type="PIRNR" id="PIRNR006250"/>
    </source>
</evidence>
<dbReference type="EMBL" id="CP001825">
    <property type="protein sequence ID" value="ACZ42455.1"/>
    <property type="molecule type" value="Genomic_DNA"/>
</dbReference>
<evidence type="ECO:0000313" key="16">
    <source>
        <dbReference type="EMBL" id="ACZ42455.1"/>
    </source>
</evidence>
<dbReference type="PIRSF" id="PIRSF006250">
    <property type="entry name" value="NadC_ModD"/>
    <property type="match status" value="1"/>
</dbReference>
<accession>D1CCE0</accession>
<dbReference type="GO" id="GO:0009435">
    <property type="term" value="P:NAD+ biosynthetic process"/>
    <property type="evidence" value="ECO:0007669"/>
    <property type="project" value="UniProtKB-UniPathway"/>
</dbReference>
<dbReference type="FunFam" id="3.90.1170.20:FF:000001">
    <property type="entry name" value="Nicotinate-nucleotide diphosphorylase (Carboxylating)"/>
    <property type="match status" value="1"/>
</dbReference>
<dbReference type="GO" id="GO:0034213">
    <property type="term" value="P:quinolinate catabolic process"/>
    <property type="evidence" value="ECO:0007669"/>
    <property type="project" value="TreeGrafter"/>
</dbReference>
<feature type="binding site" evidence="13">
    <location>
        <position position="157"/>
    </location>
    <ligand>
        <name>substrate</name>
    </ligand>
</feature>
<evidence type="ECO:0000256" key="6">
    <source>
        <dbReference type="ARBA" id="ARBA00022642"/>
    </source>
</evidence>
<dbReference type="InterPro" id="IPR022412">
    <property type="entry name" value="Quinolinate_PRibosylTrfase_N"/>
</dbReference>
<feature type="domain" description="Quinolinate phosphoribosyl transferase N-terminal" evidence="15">
    <location>
        <begin position="24"/>
        <end position="110"/>
    </location>
</feature>
<comment type="similarity">
    <text evidence="3 12">Belongs to the NadC/ModD family.</text>
</comment>
<name>D1CCE0_THET1</name>
<dbReference type="AlphaFoldDB" id="D1CCE0"/>
<evidence type="ECO:0000256" key="5">
    <source>
        <dbReference type="ARBA" id="ARBA00011944"/>
    </source>
</evidence>
<dbReference type="NCBIfam" id="TIGR00078">
    <property type="entry name" value="nadC"/>
    <property type="match status" value="1"/>
</dbReference>
<dbReference type="KEGG" id="ttr:Tter_1549"/>
<evidence type="ECO:0000256" key="1">
    <source>
        <dbReference type="ARBA" id="ARBA00003237"/>
    </source>
</evidence>
<dbReference type="InterPro" id="IPR002638">
    <property type="entry name" value="Quinolinate_PRibosylTrfase_C"/>
</dbReference>
<dbReference type="SUPFAM" id="SSF54675">
    <property type="entry name" value="Nicotinate/Quinolinate PRTase N-terminal domain-like"/>
    <property type="match status" value="1"/>
</dbReference>
<dbReference type="Gene3D" id="3.20.20.70">
    <property type="entry name" value="Aldolase class I"/>
    <property type="match status" value="1"/>
</dbReference>
<comment type="function">
    <text evidence="1">Involved in the catabolism of quinolinic acid (QA).</text>
</comment>
<dbReference type="InterPro" id="IPR027277">
    <property type="entry name" value="NadC/ModD"/>
</dbReference>
<feature type="domain" description="Quinolinate phosphoribosyl transferase C-terminal" evidence="14">
    <location>
        <begin position="112"/>
        <end position="280"/>
    </location>
</feature>
<dbReference type="EC" id="2.4.2.19" evidence="5"/>
<keyword evidence="7 12" id="KW-0328">Glycosyltransferase</keyword>
<evidence type="ECO:0000256" key="13">
    <source>
        <dbReference type="PIRSR" id="PIRSR006250-1"/>
    </source>
</evidence>
<evidence type="ECO:0000256" key="10">
    <source>
        <dbReference type="ARBA" id="ARBA00047445"/>
    </source>
</evidence>
<reference evidence="17" key="1">
    <citation type="journal article" date="2010" name="Stand. Genomic Sci.">
        <title>Complete genome sequence of 'Thermobaculum terrenum' type strain (YNP1).</title>
        <authorList>
            <person name="Kiss H."/>
            <person name="Cleland D."/>
            <person name="Lapidus A."/>
            <person name="Lucas S."/>
            <person name="Glavina Del Rio T."/>
            <person name="Nolan M."/>
            <person name="Tice H."/>
            <person name="Han C."/>
            <person name="Goodwin L."/>
            <person name="Pitluck S."/>
            <person name="Liolios K."/>
            <person name="Ivanova N."/>
            <person name="Mavromatis K."/>
            <person name="Ovchinnikova G."/>
            <person name="Pati A."/>
            <person name="Chen A."/>
            <person name="Palaniappan K."/>
            <person name="Land M."/>
            <person name="Hauser L."/>
            <person name="Chang Y."/>
            <person name="Jeffries C."/>
            <person name="Lu M."/>
            <person name="Brettin T."/>
            <person name="Detter J."/>
            <person name="Goker M."/>
            <person name="Tindall B."/>
            <person name="Beck B."/>
            <person name="McDermott T."/>
            <person name="Woyke T."/>
            <person name="Bristow J."/>
            <person name="Eisen J."/>
            <person name="Markowitz V."/>
            <person name="Hugenholtz P."/>
            <person name="Kyrpides N."/>
            <person name="Klenk H."/>
            <person name="Cheng J."/>
        </authorList>
    </citation>
    <scope>NUCLEOTIDE SEQUENCE [LARGE SCALE GENOMIC DNA]</scope>
    <source>
        <strain evidence="17">ATCC BAA-798 / YNP1</strain>
    </source>
</reference>
<evidence type="ECO:0000256" key="4">
    <source>
        <dbReference type="ARBA" id="ARBA00011218"/>
    </source>
</evidence>
<evidence type="ECO:0000256" key="9">
    <source>
        <dbReference type="ARBA" id="ARBA00033102"/>
    </source>
</evidence>
<gene>
    <name evidence="16" type="ordered locus">Tter_1549</name>
</gene>
<comment type="subunit">
    <text evidence="4">Hexamer formed by 3 homodimers.</text>
</comment>
<feature type="binding site" evidence="13">
    <location>
        <position position="197"/>
    </location>
    <ligand>
        <name>substrate</name>
    </ligand>
</feature>
<dbReference type="STRING" id="525904.Tter_1549"/>
<sequence>MTYYQNVVREIVKNALHEDLGNGDLTSEATIPEDLEACGKIIAREDMVVAGLEVAKATFEEVLGNNLIFESFTNNGCAIRADTCIGYVKGSARGLLAAERVALNFLMRLCGIATLTRQYVEAVKGTKAKIVDTRKTTPGLRTLEKAAVVAGGGNNHRFGLYDGILIKDNHISLAGGVEQAIRAARSRATHTLRIEVEVEDMDQLHEALRAGADVILLDNMSPAQVKEATQLIKSFDNRIIVEVSGGINLSNVRDYAEAGVDIISVGALTHSARAMDISLDITPVTNQ</sequence>
<dbReference type="GO" id="GO:0004514">
    <property type="term" value="F:nicotinate-nucleotide diphosphorylase (carboxylating) activity"/>
    <property type="evidence" value="ECO:0007669"/>
    <property type="project" value="UniProtKB-EC"/>
</dbReference>
<dbReference type="InterPro" id="IPR004393">
    <property type="entry name" value="NadC"/>
</dbReference>
<keyword evidence="17" id="KW-1185">Reference proteome</keyword>
<dbReference type="FunFam" id="3.20.20.70:FF:000030">
    <property type="entry name" value="Nicotinate-nucleotide pyrophosphorylase, carboxylating"/>
    <property type="match status" value="1"/>
</dbReference>
<dbReference type="SUPFAM" id="SSF51690">
    <property type="entry name" value="Nicotinate/Quinolinate PRTase C-terminal domain-like"/>
    <property type="match status" value="1"/>
</dbReference>
<protein>
    <recommendedName>
        <fullName evidence="11">Probable nicotinate-nucleotide pyrophosphorylase [carboxylating]</fullName>
        <ecNumber evidence="5">2.4.2.19</ecNumber>
    </recommendedName>
    <alternativeName>
        <fullName evidence="9">Quinolinate phosphoribosyltransferase [decarboxylating]</fullName>
    </alternativeName>
</protein>
<feature type="binding site" evidence="13">
    <location>
        <begin position="244"/>
        <end position="246"/>
    </location>
    <ligand>
        <name>substrate</name>
    </ligand>
</feature>
<evidence type="ECO:0000313" key="17">
    <source>
        <dbReference type="Proteomes" id="UP000000323"/>
    </source>
</evidence>
<dbReference type="InterPro" id="IPR037128">
    <property type="entry name" value="Quinolinate_PRibosylTase_N_sf"/>
</dbReference>
<evidence type="ECO:0000256" key="11">
    <source>
        <dbReference type="ARBA" id="ARBA00069173"/>
    </source>
</evidence>
<dbReference type="GO" id="GO:0005737">
    <property type="term" value="C:cytoplasm"/>
    <property type="evidence" value="ECO:0007669"/>
    <property type="project" value="TreeGrafter"/>
</dbReference>
<dbReference type="Proteomes" id="UP000000323">
    <property type="component" value="Chromosome 1"/>
</dbReference>
<comment type="pathway">
    <text evidence="2">Cofactor biosynthesis; NAD(+) biosynthesis; nicotinate D-ribonucleotide from quinolinate: step 1/1.</text>
</comment>
<feature type="binding site" evidence="13">
    <location>
        <position position="218"/>
    </location>
    <ligand>
        <name>substrate</name>
    </ligand>
</feature>
<evidence type="ECO:0000256" key="2">
    <source>
        <dbReference type="ARBA" id="ARBA00004893"/>
    </source>
</evidence>
<dbReference type="HOGENOM" id="CLU_039622_0_1_0"/>
<dbReference type="Pfam" id="PF01729">
    <property type="entry name" value="QRPTase_C"/>
    <property type="match status" value="1"/>
</dbReference>
<dbReference type="eggNOG" id="COG0157">
    <property type="taxonomic scope" value="Bacteria"/>
</dbReference>
<proteinExistence type="inferred from homology"/>